<evidence type="ECO:0000256" key="6">
    <source>
        <dbReference type="SAM" id="MobiDB-lite"/>
    </source>
</evidence>
<dbReference type="Proteomes" id="UP000823046">
    <property type="component" value="Unassembled WGS sequence"/>
</dbReference>
<dbReference type="PRINTS" id="PR01415">
    <property type="entry name" value="ANKYRIN"/>
</dbReference>
<dbReference type="Pfam" id="PF00439">
    <property type="entry name" value="Bromodomain"/>
    <property type="match status" value="1"/>
</dbReference>
<dbReference type="Gene3D" id="1.20.920.10">
    <property type="entry name" value="Bromodomain-like"/>
    <property type="match status" value="1"/>
</dbReference>
<dbReference type="PROSITE" id="PS50088">
    <property type="entry name" value="ANK_REPEAT"/>
    <property type="match status" value="2"/>
</dbReference>
<dbReference type="SUPFAM" id="SSF47370">
    <property type="entry name" value="Bromodomain"/>
    <property type="match status" value="1"/>
</dbReference>
<comment type="caution">
    <text evidence="8">The sequence shown here is derived from an EMBL/GenBank/DDBJ whole genome shotgun (WGS) entry which is preliminary data.</text>
</comment>
<evidence type="ECO:0000313" key="8">
    <source>
        <dbReference type="EMBL" id="KAF8819479.1"/>
    </source>
</evidence>
<dbReference type="SMART" id="SM00248">
    <property type="entry name" value="ANK"/>
    <property type="match status" value="5"/>
</dbReference>
<feature type="domain" description="Bromo" evidence="7">
    <location>
        <begin position="494"/>
        <end position="566"/>
    </location>
</feature>
<dbReference type="SMART" id="SM00297">
    <property type="entry name" value="BROMO"/>
    <property type="match status" value="1"/>
</dbReference>
<dbReference type="Pfam" id="PF12796">
    <property type="entry name" value="Ank_2"/>
    <property type="match status" value="1"/>
</dbReference>
<keyword evidence="2 4" id="KW-0040">ANK repeat</keyword>
<dbReference type="PRINTS" id="PR00503">
    <property type="entry name" value="BROMODOMAIN"/>
</dbReference>
<feature type="repeat" description="ANK" evidence="4">
    <location>
        <begin position="142"/>
        <end position="174"/>
    </location>
</feature>
<proteinExistence type="predicted"/>
<reference evidence="8 9" key="1">
    <citation type="journal article" date="2020" name="bioRxiv">
        <title>Metabolic contributions of an alphaproteobacterial endosymbiont in the apicomplexan Cardiosporidium cionae.</title>
        <authorList>
            <person name="Hunter E.S."/>
            <person name="Paight C.J."/>
            <person name="Lane C.E."/>
        </authorList>
    </citation>
    <scope>NUCLEOTIDE SEQUENCE [LARGE SCALE GENOMIC DNA]</scope>
    <source>
        <strain evidence="8">ESH_2018</strain>
    </source>
</reference>
<sequence>MELQSSSLSLAVLFEPIEKVRALLSKGVSENEVKDPTTNATILCWVAQRKNEDEAAEIARILVEEHNVNPYEKDNMQQNCLFYAAREGLTELSKYFVSKGCNPNEPDKVGQTPLFYAARDGRTSCLRELLELGGNPNQLDNNRQSCLFYAARDGRYDTVKVLLEYGANASLKDAQRRTALTFAKGNGHAGIVDLLKFVLVHSKSNSGNNLTSALASLPSFTSSSVTESGSSPAIANPLMFPGTTGTFVSPVSTRPESLSSTEGQVSGPNTTAVSLVATGTVLNESALNKESYSTSTNGWSPFGLVSSPPIQLKAENESVDSTSIRSIEAGKPQEGAGSCKDSISSKDSVSSGAPVSSPALTPFSFEQLEDESFHVNNRCGITNLTLSPLLSAMPPISVSDTLQNLHKRDASVLDVCPVRSALHRQKYRLQFHPLCEEHYLWMDAPLVKIEEFERRFPNLAIWSKDRPMAEPTGNADCFKREWRNAATTLMVNLSKYQGGHIFEKPVDPKKQHCPDYYDVISRPMSFSCIKGKLRRFDYDAPMDFLADVQLVFSNCALYNKEGSVVAITGKAMEQYFNNQLIVTKFSSFIERDKHIRRTLNLVAEANGQLNHADKIFSSDETKSFALPSEIPAKSLATGSLLAAGENPCSATASTTQSLPASIATAASAITEPPACAPTNSTNTAISDSPSFDVVMITGDVGVMESMAIPEDTISAPISADSTNSFFPFVLPESSTEPATATVSEVAVTCGPPVETDNGEQQASMLPAKRSETDESESAGCTDGNDKMCSAKHSERSSLQQTSPDMYPSVESSNFSSNGHTFSVLTNGTDSKEVDVK</sequence>
<keyword evidence="1" id="KW-0677">Repeat</keyword>
<dbReference type="PROSITE" id="PS50297">
    <property type="entry name" value="ANK_REP_REGION"/>
    <property type="match status" value="2"/>
</dbReference>
<evidence type="ECO:0000313" key="9">
    <source>
        <dbReference type="Proteomes" id="UP000823046"/>
    </source>
</evidence>
<evidence type="ECO:0000256" key="1">
    <source>
        <dbReference type="ARBA" id="ARBA00022737"/>
    </source>
</evidence>
<gene>
    <name evidence="8" type="ORF">IE077_000958</name>
</gene>
<feature type="repeat" description="ANK" evidence="4">
    <location>
        <begin position="109"/>
        <end position="141"/>
    </location>
</feature>
<dbReference type="CDD" id="cd04369">
    <property type="entry name" value="Bromodomain"/>
    <property type="match status" value="1"/>
</dbReference>
<dbReference type="InterPro" id="IPR036427">
    <property type="entry name" value="Bromodomain-like_sf"/>
</dbReference>
<feature type="region of interest" description="Disordered" evidence="6">
    <location>
        <begin position="314"/>
        <end position="356"/>
    </location>
</feature>
<evidence type="ECO:0000256" key="5">
    <source>
        <dbReference type="PROSITE-ProRule" id="PRU00035"/>
    </source>
</evidence>
<dbReference type="PANTHER" id="PTHR24198">
    <property type="entry name" value="ANKYRIN REPEAT AND PROTEIN KINASE DOMAIN-CONTAINING PROTEIN"/>
    <property type="match status" value="1"/>
</dbReference>
<dbReference type="InterPro" id="IPR002110">
    <property type="entry name" value="Ankyrin_rpt"/>
</dbReference>
<evidence type="ECO:0000259" key="7">
    <source>
        <dbReference type="PROSITE" id="PS50014"/>
    </source>
</evidence>
<dbReference type="InterPro" id="IPR036770">
    <property type="entry name" value="Ankyrin_rpt-contain_sf"/>
</dbReference>
<evidence type="ECO:0000256" key="2">
    <source>
        <dbReference type="ARBA" id="ARBA00023043"/>
    </source>
</evidence>
<dbReference type="SUPFAM" id="SSF48403">
    <property type="entry name" value="Ankyrin repeat"/>
    <property type="match status" value="1"/>
</dbReference>
<feature type="region of interest" description="Disordered" evidence="6">
    <location>
        <begin position="250"/>
        <end position="269"/>
    </location>
</feature>
<dbReference type="PROSITE" id="PS50014">
    <property type="entry name" value="BROMODOMAIN_2"/>
    <property type="match status" value="1"/>
</dbReference>
<organism evidence="8 9">
    <name type="scientific">Cardiosporidium cionae</name>
    <dbReference type="NCBI Taxonomy" id="476202"/>
    <lineage>
        <taxon>Eukaryota</taxon>
        <taxon>Sar</taxon>
        <taxon>Alveolata</taxon>
        <taxon>Apicomplexa</taxon>
        <taxon>Aconoidasida</taxon>
        <taxon>Nephromycida</taxon>
        <taxon>Cardiosporidium</taxon>
    </lineage>
</organism>
<evidence type="ECO:0000256" key="4">
    <source>
        <dbReference type="PROSITE-ProRule" id="PRU00023"/>
    </source>
</evidence>
<feature type="compositionally biased region" description="Low complexity" evidence="6">
    <location>
        <begin position="338"/>
        <end position="356"/>
    </location>
</feature>
<name>A0ABQ7J6D2_9APIC</name>
<dbReference type="InterPro" id="IPR001487">
    <property type="entry name" value="Bromodomain"/>
</dbReference>
<accession>A0ABQ7J6D2</accession>
<keyword evidence="9" id="KW-1185">Reference proteome</keyword>
<protein>
    <submittedName>
        <fullName evidence="8">Bromodomain-containing protein</fullName>
    </submittedName>
</protein>
<dbReference type="Gene3D" id="1.25.40.20">
    <property type="entry name" value="Ankyrin repeat-containing domain"/>
    <property type="match status" value="1"/>
</dbReference>
<dbReference type="PANTHER" id="PTHR24198:SF165">
    <property type="entry name" value="ANKYRIN REPEAT-CONTAINING PROTEIN-RELATED"/>
    <property type="match status" value="1"/>
</dbReference>
<dbReference type="EMBL" id="JADAQX010000737">
    <property type="protein sequence ID" value="KAF8819479.1"/>
    <property type="molecule type" value="Genomic_DNA"/>
</dbReference>
<evidence type="ECO:0000256" key="3">
    <source>
        <dbReference type="ARBA" id="ARBA00023117"/>
    </source>
</evidence>
<keyword evidence="3 5" id="KW-0103">Bromodomain</keyword>
<feature type="compositionally biased region" description="Polar residues" evidence="6">
    <location>
        <begin position="796"/>
        <end position="828"/>
    </location>
</feature>
<feature type="region of interest" description="Disordered" evidence="6">
    <location>
        <begin position="751"/>
        <end position="836"/>
    </location>
</feature>